<dbReference type="Proteomes" id="UP000754495">
    <property type="component" value="Unassembled WGS sequence"/>
</dbReference>
<protein>
    <submittedName>
        <fullName evidence="1">Uncharacterized protein</fullName>
    </submittedName>
</protein>
<organism evidence="1 2">
    <name type="scientific">Amycolatopsis viridis</name>
    <dbReference type="NCBI Taxonomy" id="185678"/>
    <lineage>
        <taxon>Bacteria</taxon>
        <taxon>Bacillati</taxon>
        <taxon>Actinomycetota</taxon>
        <taxon>Actinomycetes</taxon>
        <taxon>Pseudonocardiales</taxon>
        <taxon>Pseudonocardiaceae</taxon>
        <taxon>Amycolatopsis</taxon>
    </lineage>
</organism>
<gene>
    <name evidence="1" type="ORF">FHX46_003901</name>
</gene>
<evidence type="ECO:0000313" key="2">
    <source>
        <dbReference type="Proteomes" id="UP000754495"/>
    </source>
</evidence>
<dbReference type="EMBL" id="JAANOU010000001">
    <property type="protein sequence ID" value="NIH81371.1"/>
    <property type="molecule type" value="Genomic_DNA"/>
</dbReference>
<sequence length="67" mass="7402">MAASEARTVVSTVTDGGPPGFDYHSTFGDVYSCVAKGDDGVRRGLWRDYVCINYSPTRVELWVLWNG</sequence>
<comment type="caution">
    <text evidence="1">The sequence shown here is derived from an EMBL/GenBank/DDBJ whole genome shotgun (WGS) entry which is preliminary data.</text>
</comment>
<proteinExistence type="predicted"/>
<accession>A0ABX0SWN0</accession>
<name>A0ABX0SWN0_9PSEU</name>
<evidence type="ECO:0000313" key="1">
    <source>
        <dbReference type="EMBL" id="NIH81371.1"/>
    </source>
</evidence>
<keyword evidence="2" id="KW-1185">Reference proteome</keyword>
<reference evidence="1 2" key="1">
    <citation type="submission" date="2020-03" db="EMBL/GenBank/DDBJ databases">
        <title>Sequencing the genomes of 1000 actinobacteria strains.</title>
        <authorList>
            <person name="Klenk H.-P."/>
        </authorList>
    </citation>
    <scope>NUCLEOTIDE SEQUENCE [LARGE SCALE GENOMIC DNA]</scope>
    <source>
        <strain evidence="1 2">DSM 45668</strain>
    </source>
</reference>